<dbReference type="STRING" id="1592317.DPF_2469"/>
<dbReference type="Pfam" id="PF04899">
    <property type="entry name" value="MbeD_MobD"/>
    <property type="match status" value="1"/>
</dbReference>
<dbReference type="InterPro" id="IPR014162">
    <property type="entry name" value="CpoB_C"/>
</dbReference>
<dbReference type="NCBIfam" id="TIGR02795">
    <property type="entry name" value="tol_pal_ybgF"/>
    <property type="match status" value="1"/>
</dbReference>
<dbReference type="GO" id="GO:0051301">
    <property type="term" value="P:cell division"/>
    <property type="evidence" value="ECO:0007669"/>
    <property type="project" value="InterPro"/>
</dbReference>
<dbReference type="AlphaFoldDB" id="A0A194AI29"/>
<evidence type="ECO:0000256" key="2">
    <source>
        <dbReference type="SAM" id="MobiDB-lite"/>
    </source>
</evidence>
<feature type="coiled-coil region" evidence="1">
    <location>
        <begin position="33"/>
        <end position="81"/>
    </location>
</feature>
<organism evidence="3 4">
    <name type="scientific">Desulfoplanes formicivorans</name>
    <dbReference type="NCBI Taxonomy" id="1592317"/>
    <lineage>
        <taxon>Bacteria</taxon>
        <taxon>Pseudomonadati</taxon>
        <taxon>Thermodesulfobacteriota</taxon>
        <taxon>Desulfovibrionia</taxon>
        <taxon>Desulfovibrionales</taxon>
        <taxon>Desulfoplanaceae</taxon>
        <taxon>Desulfoplanes</taxon>
    </lineage>
</organism>
<accession>A0A194AI29</accession>
<dbReference type="SUPFAM" id="SSF48452">
    <property type="entry name" value="TPR-like"/>
    <property type="match status" value="1"/>
</dbReference>
<feature type="compositionally biased region" description="Basic and acidic residues" evidence="2">
    <location>
        <begin position="104"/>
        <end position="114"/>
    </location>
</feature>
<protein>
    <submittedName>
        <fullName evidence="3">Tol-pal system protein YbgF</fullName>
    </submittedName>
</protein>
<gene>
    <name evidence="3" type="ORF">DPF_2469</name>
</gene>
<dbReference type="Gene3D" id="1.25.40.10">
    <property type="entry name" value="Tetratricopeptide repeat domain"/>
    <property type="match status" value="1"/>
</dbReference>
<dbReference type="InterPro" id="IPR011990">
    <property type="entry name" value="TPR-like_helical_dom_sf"/>
</dbReference>
<evidence type="ECO:0000313" key="3">
    <source>
        <dbReference type="EMBL" id="GAU09737.1"/>
    </source>
</evidence>
<sequence>MCQTAMALVMVTLLWGCTGMQDRSRSTLLEQRLQQIESRQEESRTMSEQLRQDNALLAERVDTLSLEVVDLSMELQRLQAATAHGRSLGPEPSAKPASLPVPKEAPDIKKRAEKSAPITPADKVAADETYQKGLGLVRGGKPVQGRHILVGFIRKYPHHALVPNAHYWIGESYVDQKIYSDAILAFKQVPEHFPQHPKAPDALLKIASCYQFLGDKPNASFYLGILVKKYPDAPATKLARERFADLL</sequence>
<dbReference type="InterPro" id="IPR006983">
    <property type="entry name" value="MbeD_MobD"/>
</dbReference>
<dbReference type="InterPro" id="IPR019734">
    <property type="entry name" value="TPR_rpt"/>
</dbReference>
<dbReference type="InterPro" id="IPR034706">
    <property type="entry name" value="CpoB"/>
</dbReference>
<dbReference type="Proteomes" id="UP000095200">
    <property type="component" value="Unassembled WGS sequence"/>
</dbReference>
<reference evidence="4" key="1">
    <citation type="submission" date="2016-06" db="EMBL/GenBank/DDBJ databases">
        <title>Draft genome sequence of Desulfoplanes formicivorans strain Pf12B.</title>
        <authorList>
            <person name="Watanabe M."/>
            <person name="Kojima H."/>
            <person name="Fukui M."/>
        </authorList>
    </citation>
    <scope>NUCLEOTIDE SEQUENCE [LARGE SCALE GENOMIC DNA]</scope>
    <source>
        <strain evidence="4">Pf12B</strain>
    </source>
</reference>
<keyword evidence="1" id="KW-0175">Coiled coil</keyword>
<dbReference type="EMBL" id="BDFE01000020">
    <property type="protein sequence ID" value="GAU09737.1"/>
    <property type="molecule type" value="Genomic_DNA"/>
</dbReference>
<name>A0A194AI29_9BACT</name>
<dbReference type="Pfam" id="PF13174">
    <property type="entry name" value="TPR_6"/>
    <property type="match status" value="2"/>
</dbReference>
<comment type="caution">
    <text evidence="3">The sequence shown here is derived from an EMBL/GenBank/DDBJ whole genome shotgun (WGS) entry which is preliminary data.</text>
</comment>
<feature type="region of interest" description="Disordered" evidence="2">
    <location>
        <begin position="83"/>
        <end position="124"/>
    </location>
</feature>
<keyword evidence="4" id="KW-1185">Reference proteome</keyword>
<dbReference type="HAMAP" id="MF_02066">
    <property type="entry name" value="CpoB"/>
    <property type="match status" value="1"/>
</dbReference>
<evidence type="ECO:0000256" key="1">
    <source>
        <dbReference type="SAM" id="Coils"/>
    </source>
</evidence>
<proteinExistence type="inferred from homology"/>
<evidence type="ECO:0000313" key="4">
    <source>
        <dbReference type="Proteomes" id="UP000095200"/>
    </source>
</evidence>